<dbReference type="InterPro" id="IPR036866">
    <property type="entry name" value="RibonucZ/Hydroxyglut_hydro"/>
</dbReference>
<dbReference type="Pfam" id="PF00753">
    <property type="entry name" value="Lactamase_B"/>
    <property type="match status" value="2"/>
</dbReference>
<keyword evidence="4" id="KW-0862">Zinc</keyword>
<dbReference type="Gene3D" id="3.60.15.10">
    <property type="entry name" value="Ribonuclease Z/Hydroxyacylglutathione hydrolase-like"/>
    <property type="match status" value="1"/>
</dbReference>
<evidence type="ECO:0000313" key="6">
    <source>
        <dbReference type="EMBL" id="TNC22220.1"/>
    </source>
</evidence>
<dbReference type="InterPro" id="IPR051453">
    <property type="entry name" value="MBL_Glyoxalase_II"/>
</dbReference>
<dbReference type="AlphaFoldDB" id="A0A5C4LVW6"/>
<organism evidence="6 7">
    <name type="scientific">Amycolatopsis alkalitolerans</name>
    <dbReference type="NCBI Taxonomy" id="2547244"/>
    <lineage>
        <taxon>Bacteria</taxon>
        <taxon>Bacillati</taxon>
        <taxon>Actinomycetota</taxon>
        <taxon>Actinomycetes</taxon>
        <taxon>Pseudonocardiales</taxon>
        <taxon>Pseudonocardiaceae</taxon>
        <taxon>Amycolatopsis</taxon>
    </lineage>
</organism>
<name>A0A5C4LVW6_9PSEU</name>
<protein>
    <submittedName>
        <fullName evidence="6">MBL fold metallo-hydrolase</fullName>
    </submittedName>
</protein>
<sequence length="188" mass="19485">MLVVGFAAGVLRANCYLLAPAAGSRCIIVDPGQDALAGVEKALGEHDLTPVAVLVTHGHADHAESAGTFGLPVWLHPGDRDLVPISTCDLAETTLELAGLAVHAWHTPGHTPGSMIFRLDTHEGGRVVLTGDTVFAGSVGRGDRETLAASVRDKLLPLPDDTVVLPGHGNATTIGRERAFLSGQAVAR</sequence>
<comment type="caution">
    <text evidence="6">The sequence shown here is derived from an EMBL/GenBank/DDBJ whole genome shotgun (WGS) entry which is preliminary data.</text>
</comment>
<dbReference type="GO" id="GO:0046872">
    <property type="term" value="F:metal ion binding"/>
    <property type="evidence" value="ECO:0007669"/>
    <property type="project" value="UniProtKB-KW"/>
</dbReference>
<evidence type="ECO:0000259" key="5">
    <source>
        <dbReference type="SMART" id="SM00849"/>
    </source>
</evidence>
<dbReference type="Proteomes" id="UP000305546">
    <property type="component" value="Unassembled WGS sequence"/>
</dbReference>
<dbReference type="PANTHER" id="PTHR46233:SF3">
    <property type="entry name" value="HYDROXYACYLGLUTATHIONE HYDROLASE GLOC"/>
    <property type="match status" value="1"/>
</dbReference>
<keyword evidence="3 6" id="KW-0378">Hydrolase</keyword>
<dbReference type="CDD" id="cd06262">
    <property type="entry name" value="metallo-hydrolase-like_MBL-fold"/>
    <property type="match status" value="1"/>
</dbReference>
<proteinExistence type="predicted"/>
<evidence type="ECO:0000256" key="3">
    <source>
        <dbReference type="ARBA" id="ARBA00022801"/>
    </source>
</evidence>
<dbReference type="EMBL" id="VDFW01000028">
    <property type="protein sequence ID" value="TNC22220.1"/>
    <property type="molecule type" value="Genomic_DNA"/>
</dbReference>
<dbReference type="SMART" id="SM00849">
    <property type="entry name" value="Lactamase_B"/>
    <property type="match status" value="1"/>
</dbReference>
<dbReference type="RefSeq" id="WP_139099412.1">
    <property type="nucleotide sequence ID" value="NZ_VDFW01000028.1"/>
</dbReference>
<dbReference type="PANTHER" id="PTHR46233">
    <property type="entry name" value="HYDROXYACYLGLUTATHIONE HYDROLASE GLOC"/>
    <property type="match status" value="1"/>
</dbReference>
<keyword evidence="7" id="KW-1185">Reference proteome</keyword>
<accession>A0A5C4LVW6</accession>
<evidence type="ECO:0000256" key="2">
    <source>
        <dbReference type="ARBA" id="ARBA00022723"/>
    </source>
</evidence>
<dbReference type="SUPFAM" id="SSF56281">
    <property type="entry name" value="Metallo-hydrolase/oxidoreductase"/>
    <property type="match status" value="1"/>
</dbReference>
<evidence type="ECO:0000313" key="7">
    <source>
        <dbReference type="Proteomes" id="UP000305546"/>
    </source>
</evidence>
<dbReference type="InterPro" id="IPR001279">
    <property type="entry name" value="Metallo-B-lactamas"/>
</dbReference>
<feature type="domain" description="Metallo-beta-lactamase" evidence="5">
    <location>
        <begin position="12"/>
        <end position="168"/>
    </location>
</feature>
<evidence type="ECO:0000256" key="4">
    <source>
        <dbReference type="ARBA" id="ARBA00022833"/>
    </source>
</evidence>
<reference evidence="6 7" key="1">
    <citation type="submission" date="2019-06" db="EMBL/GenBank/DDBJ databases">
        <title>Amycolatopsis alkalitolerans sp. nov., isolated from Gastrodia elata Blume.</title>
        <authorList>
            <person name="Narsing Rao M.P."/>
            <person name="Li W.J."/>
        </authorList>
    </citation>
    <scope>NUCLEOTIDE SEQUENCE [LARGE SCALE GENOMIC DNA]</scope>
    <source>
        <strain evidence="6 7">SYSUP0005</strain>
    </source>
</reference>
<evidence type="ECO:0000256" key="1">
    <source>
        <dbReference type="ARBA" id="ARBA00001947"/>
    </source>
</evidence>
<dbReference type="OrthoDB" id="9802991at2"/>
<comment type="cofactor">
    <cofactor evidence="1">
        <name>Zn(2+)</name>
        <dbReference type="ChEBI" id="CHEBI:29105"/>
    </cofactor>
</comment>
<gene>
    <name evidence="6" type="ORF">FG385_25925</name>
</gene>
<keyword evidence="2" id="KW-0479">Metal-binding</keyword>
<dbReference type="GO" id="GO:0016787">
    <property type="term" value="F:hydrolase activity"/>
    <property type="evidence" value="ECO:0007669"/>
    <property type="project" value="UniProtKB-KW"/>
</dbReference>